<keyword evidence="3" id="KW-1185">Reference proteome</keyword>
<evidence type="ECO:0000313" key="2">
    <source>
        <dbReference type="EMBL" id="KAK2089890.1"/>
    </source>
</evidence>
<name>A0ABQ9TZI1_SAGOE</name>
<sequence length="317" mass="34661">MKRKGAVPAALFAENVRFHGNRMQREGLPGQAGSGSPSRLFSAPSSGICLQGNRRIPTVRLSCLVKTSITLPGNAGDLQRQHVCECLHKRAKQKRNHTHAIVGNTDNVQYCSETSTLTGFATMKQREGRPRASVVQRLSRGGDGACEKITLKPLFHKGNLLVNVTQARHDPHPPSSKYTGLVTPRQLHSRRASPDPPSPPPPPRHSAEGHEGSETSWGSRSSFSFQGAPCSQHTAQTKGGFPSETHLAHFALLPCGIPRYRVLNKNGIRQKIHLLMFRVTGKLETFQKCITGDWILTFPGGALKMELSFVQQLGMSS</sequence>
<protein>
    <submittedName>
        <fullName evidence="2">Uncharacterized protein</fullName>
    </submittedName>
</protein>
<gene>
    <name evidence="2" type="ORF">P7K49_032556</name>
</gene>
<organism evidence="2 3">
    <name type="scientific">Saguinus oedipus</name>
    <name type="common">Cotton-top tamarin</name>
    <name type="synonym">Oedipomidas oedipus</name>
    <dbReference type="NCBI Taxonomy" id="9490"/>
    <lineage>
        <taxon>Eukaryota</taxon>
        <taxon>Metazoa</taxon>
        <taxon>Chordata</taxon>
        <taxon>Craniata</taxon>
        <taxon>Vertebrata</taxon>
        <taxon>Euteleostomi</taxon>
        <taxon>Mammalia</taxon>
        <taxon>Eutheria</taxon>
        <taxon>Euarchontoglires</taxon>
        <taxon>Primates</taxon>
        <taxon>Haplorrhini</taxon>
        <taxon>Platyrrhini</taxon>
        <taxon>Cebidae</taxon>
        <taxon>Callitrichinae</taxon>
        <taxon>Saguinus</taxon>
    </lineage>
</organism>
<evidence type="ECO:0000256" key="1">
    <source>
        <dbReference type="SAM" id="MobiDB-lite"/>
    </source>
</evidence>
<feature type="region of interest" description="Disordered" evidence="1">
    <location>
        <begin position="166"/>
        <end position="239"/>
    </location>
</feature>
<dbReference type="EMBL" id="JASSZA010000018">
    <property type="protein sequence ID" value="KAK2089890.1"/>
    <property type="molecule type" value="Genomic_DNA"/>
</dbReference>
<reference evidence="2 3" key="1">
    <citation type="submission" date="2023-05" db="EMBL/GenBank/DDBJ databases">
        <title>B98-5 Cell Line De Novo Hybrid Assembly: An Optical Mapping Approach.</title>
        <authorList>
            <person name="Kananen K."/>
            <person name="Auerbach J.A."/>
            <person name="Kautto E."/>
            <person name="Blachly J.S."/>
        </authorList>
    </citation>
    <scope>NUCLEOTIDE SEQUENCE [LARGE SCALE GENOMIC DNA]</scope>
    <source>
        <strain evidence="2">B95-8</strain>
        <tissue evidence="2">Cell line</tissue>
    </source>
</reference>
<dbReference type="Proteomes" id="UP001266305">
    <property type="component" value="Unassembled WGS sequence"/>
</dbReference>
<evidence type="ECO:0000313" key="3">
    <source>
        <dbReference type="Proteomes" id="UP001266305"/>
    </source>
</evidence>
<comment type="caution">
    <text evidence="2">The sequence shown here is derived from an EMBL/GenBank/DDBJ whole genome shotgun (WGS) entry which is preliminary data.</text>
</comment>
<feature type="compositionally biased region" description="Polar residues" evidence="1">
    <location>
        <begin position="214"/>
        <end position="237"/>
    </location>
</feature>
<feature type="compositionally biased region" description="Pro residues" evidence="1">
    <location>
        <begin position="194"/>
        <end position="204"/>
    </location>
</feature>
<proteinExistence type="predicted"/>
<accession>A0ABQ9TZI1</accession>